<proteinExistence type="inferred from homology"/>
<feature type="region of interest" description="Disordered" evidence="2">
    <location>
        <begin position="292"/>
        <end position="390"/>
    </location>
</feature>
<organism evidence="3 4">
    <name type="scientific">Drechmeria coniospora</name>
    <name type="common">Nematophagous fungus</name>
    <name type="synonym">Meria coniospora</name>
    <dbReference type="NCBI Taxonomy" id="98403"/>
    <lineage>
        <taxon>Eukaryota</taxon>
        <taxon>Fungi</taxon>
        <taxon>Dikarya</taxon>
        <taxon>Ascomycota</taxon>
        <taxon>Pezizomycotina</taxon>
        <taxon>Sordariomycetes</taxon>
        <taxon>Hypocreomycetidae</taxon>
        <taxon>Hypocreales</taxon>
        <taxon>Ophiocordycipitaceae</taxon>
        <taxon>Drechmeria</taxon>
    </lineage>
</organism>
<feature type="region of interest" description="Disordered" evidence="2">
    <location>
        <begin position="94"/>
        <end position="129"/>
    </location>
</feature>
<feature type="compositionally biased region" description="Basic and acidic residues" evidence="2">
    <location>
        <begin position="435"/>
        <end position="446"/>
    </location>
</feature>
<dbReference type="EMBL" id="LAYC01000001">
    <property type="protein sequence ID" value="KYK61904.1"/>
    <property type="molecule type" value="Genomic_DNA"/>
</dbReference>
<sequence length="509" mass="55083">MAGPPLQPTWEGYIGSTSDALVLYESSFQGRVSHVPRRPHDRERQDIIRSGSVFIYEEHASGIKRWTDGISWSPSRILGNFLIYRELEKPFPPGEKKRALKKKKSPSGGVAKNDRSTRGSVSDYPVGGSFDAGSRDAERALVGSLVDSYPFKQDGLVKKTISILFRGVAHHLVSYYNVEDVARGRLRTPTKDPAMIGIVPRLELLSEQHFRSPIDEVEYSQDGNPNFLAMQGLSVSSDFPSNGGSVLHRMWTNSTAHAAGLQSSPQAYAPPLQSGYPYQHGQPHAYDESVNQVISTGMPPPPPMAGPHHLPSSMTPPAQLSLPPPDSSSMTTYATTPQGQGNYTLDPSRPNRYGASASISHEFPRHMPAHGSPRRHSTFEPGAPPSSDMSAPMTLGPIAESRTGAAGGTGYLSQQSHYFLPQRSAAPLAGQDGHIFPEPRSSKGTDEAAGGETAPQEYALDDGSESWTFEPVDGTQDQQYFGEQSNGAAGPWNGKWNGKWNGSSSGMSR</sequence>
<feature type="compositionally biased region" description="Polar residues" evidence="2">
    <location>
        <begin position="327"/>
        <end position="345"/>
    </location>
</feature>
<evidence type="ECO:0000313" key="4">
    <source>
        <dbReference type="Proteomes" id="UP000076580"/>
    </source>
</evidence>
<comment type="caution">
    <text evidence="3">The sequence shown here is derived from an EMBL/GenBank/DDBJ whole genome shotgun (WGS) entry which is preliminary data.</text>
</comment>
<keyword evidence="4" id="KW-1185">Reference proteome</keyword>
<dbReference type="InterPro" id="IPR018608">
    <property type="entry name" value="Gti1/Pac2"/>
</dbReference>
<evidence type="ECO:0000256" key="2">
    <source>
        <dbReference type="SAM" id="MobiDB-lite"/>
    </source>
</evidence>
<dbReference type="AlphaFoldDB" id="A0A151GXS1"/>
<dbReference type="RefSeq" id="XP_040661256.1">
    <property type="nucleotide sequence ID" value="XM_040800373.1"/>
</dbReference>
<dbReference type="InParanoid" id="A0A151GXS1"/>
<evidence type="ECO:0000256" key="1">
    <source>
        <dbReference type="ARBA" id="ARBA00008359"/>
    </source>
</evidence>
<dbReference type="GO" id="GO:0003677">
    <property type="term" value="F:DNA binding"/>
    <property type="evidence" value="ECO:0007669"/>
    <property type="project" value="TreeGrafter"/>
</dbReference>
<accession>A0A151GXS1</accession>
<name>A0A151GXS1_DRECN</name>
<feature type="compositionally biased region" description="Polar residues" evidence="2">
    <location>
        <begin position="500"/>
        <end position="509"/>
    </location>
</feature>
<dbReference type="PANTHER" id="PTHR28027:SF2">
    <property type="entry name" value="TRANSCRIPTIONAL REGULATOR MIT1"/>
    <property type="match status" value="1"/>
</dbReference>
<dbReference type="GeneID" id="63715692"/>
<evidence type="ECO:0000313" key="3">
    <source>
        <dbReference type="EMBL" id="KYK61904.1"/>
    </source>
</evidence>
<feature type="region of interest" description="Disordered" evidence="2">
    <location>
        <begin position="265"/>
        <end position="284"/>
    </location>
</feature>
<reference evidence="3 4" key="1">
    <citation type="journal article" date="2016" name="Sci. Rep.">
        <title>Insights into Adaptations to a Near-Obligate Nematode Endoparasitic Lifestyle from the Finished Genome of Drechmeria coniospora.</title>
        <authorList>
            <person name="Zhang L."/>
            <person name="Zhou Z."/>
            <person name="Guo Q."/>
            <person name="Fokkens L."/>
            <person name="Miskei M."/>
            <person name="Pocsi I."/>
            <person name="Zhang W."/>
            <person name="Chen M."/>
            <person name="Wang L."/>
            <person name="Sun Y."/>
            <person name="Donzelli B.G."/>
            <person name="Gibson D.M."/>
            <person name="Nelson D.R."/>
            <person name="Luo J.G."/>
            <person name="Rep M."/>
            <person name="Liu H."/>
            <person name="Yang S."/>
            <person name="Wang J."/>
            <person name="Krasnoff S.B."/>
            <person name="Xu Y."/>
            <person name="Molnar I."/>
            <person name="Lin M."/>
        </authorList>
    </citation>
    <scope>NUCLEOTIDE SEQUENCE [LARGE SCALE GENOMIC DNA]</scope>
    <source>
        <strain evidence="3 4">ARSEF 6962</strain>
    </source>
</reference>
<feature type="compositionally biased region" description="Polar residues" evidence="2">
    <location>
        <begin position="475"/>
        <end position="487"/>
    </location>
</feature>
<protein>
    <submittedName>
        <fullName evidence="3">Gti1/Pac2 family protein</fullName>
    </submittedName>
</protein>
<dbReference type="Proteomes" id="UP000076580">
    <property type="component" value="Chromosome 01"/>
</dbReference>
<gene>
    <name evidence="3" type="ORF">DCS_03049</name>
</gene>
<comment type="similarity">
    <text evidence="1">Belongs to the MIT1/WOR1 family.</text>
</comment>
<feature type="region of interest" description="Disordered" evidence="2">
    <location>
        <begin position="429"/>
        <end position="509"/>
    </location>
</feature>
<dbReference type="PANTHER" id="PTHR28027">
    <property type="entry name" value="TRANSCRIPTIONAL REGULATOR MIT1"/>
    <property type="match status" value="1"/>
</dbReference>
<dbReference type="Pfam" id="PF09729">
    <property type="entry name" value="Gti1_Pac2"/>
    <property type="match status" value="1"/>
</dbReference>